<dbReference type="EMBL" id="AVQL01000103">
    <property type="protein sequence ID" value="KEQ02105.1"/>
    <property type="molecule type" value="Genomic_DNA"/>
</dbReference>
<reference evidence="1 2" key="1">
    <citation type="journal article" date="2014" name="PLoS Genet.">
        <title>Hidden diversity in honey bee gut symbionts detected by single-cell genomics.</title>
        <authorList>
            <person name="Engel P."/>
            <person name="Stepanauskas R."/>
            <person name="Moran N."/>
        </authorList>
    </citation>
    <scope>NUCLEOTIDE SEQUENCE [LARGE SCALE GENOMIC DNA]</scope>
    <source>
        <strain evidence="1 2">SCGC AB-598-J21</strain>
    </source>
</reference>
<organism evidence="1 2">
    <name type="scientific">Snodgrassella alvi SCGC AB-598-J21</name>
    <dbReference type="NCBI Taxonomy" id="1385367"/>
    <lineage>
        <taxon>Bacteria</taxon>
        <taxon>Pseudomonadati</taxon>
        <taxon>Pseudomonadota</taxon>
        <taxon>Betaproteobacteria</taxon>
        <taxon>Neisseriales</taxon>
        <taxon>Neisseriaceae</taxon>
        <taxon>Snodgrassella</taxon>
    </lineage>
</organism>
<comment type="caution">
    <text evidence="1">The sequence shown here is derived from an EMBL/GenBank/DDBJ whole genome shotgun (WGS) entry which is preliminary data.</text>
</comment>
<evidence type="ECO:0000313" key="1">
    <source>
        <dbReference type="EMBL" id="KEQ02105.1"/>
    </source>
</evidence>
<evidence type="ECO:0000313" key="2">
    <source>
        <dbReference type="Proteomes" id="UP000027644"/>
    </source>
</evidence>
<proteinExistence type="predicted"/>
<protein>
    <submittedName>
        <fullName evidence="1">Uncharacterized protein</fullName>
    </submittedName>
</protein>
<dbReference type="Proteomes" id="UP000027644">
    <property type="component" value="Unassembled WGS sequence"/>
</dbReference>
<feature type="non-terminal residue" evidence="1">
    <location>
        <position position="1"/>
    </location>
</feature>
<dbReference type="AlphaFoldDB" id="A0A074VI90"/>
<gene>
    <name evidence="1" type="ORF">SASC598J21_001100</name>
</gene>
<sequence length="36" mass="4214">AGVIIFYIVTLNHGFKLITHIYMSTNRKSSFIRLMK</sequence>
<name>A0A074VI90_9NEIS</name>
<accession>A0A074VI90</accession>